<protein>
    <submittedName>
        <fullName evidence="2">DEAD/DEAH box helicase</fullName>
    </submittedName>
</protein>
<organism evidence="2 3">
    <name type="scientific">Candidatus Argoarchaeum ethanivorans</name>
    <dbReference type="NCBI Taxonomy" id="2608793"/>
    <lineage>
        <taxon>Archaea</taxon>
        <taxon>Methanobacteriati</taxon>
        <taxon>Methanobacteriota</taxon>
        <taxon>Stenosarchaea group</taxon>
        <taxon>Methanomicrobia</taxon>
        <taxon>Methanosarcinales</taxon>
        <taxon>Methanosarcinales incertae sedis</taxon>
        <taxon>GOM Arc I cluster</taxon>
        <taxon>Candidatus Argoarchaeum</taxon>
    </lineage>
</organism>
<dbReference type="GO" id="GO:0016887">
    <property type="term" value="F:ATP hydrolysis activity"/>
    <property type="evidence" value="ECO:0007669"/>
    <property type="project" value="TreeGrafter"/>
</dbReference>
<dbReference type="InterPro" id="IPR017575">
    <property type="entry name" value="CRISPR-assoc_helicase_Cas3"/>
</dbReference>
<keyword evidence="2" id="KW-0378">Hydrolase</keyword>
<dbReference type="GO" id="GO:0005524">
    <property type="term" value="F:ATP binding"/>
    <property type="evidence" value="ECO:0007669"/>
    <property type="project" value="InterPro"/>
</dbReference>
<evidence type="ECO:0000313" key="3">
    <source>
        <dbReference type="Proteomes" id="UP000612009"/>
    </source>
</evidence>
<dbReference type="SMART" id="SM00487">
    <property type="entry name" value="DEXDc"/>
    <property type="match status" value="1"/>
</dbReference>
<evidence type="ECO:0000259" key="1">
    <source>
        <dbReference type="PROSITE" id="PS51192"/>
    </source>
</evidence>
<proteinExistence type="predicted"/>
<reference evidence="2" key="1">
    <citation type="submission" date="2020-10" db="EMBL/GenBank/DDBJ databases">
        <authorList>
            <person name="Hahn C.J."/>
            <person name="Laso-Perez R."/>
            <person name="Vulcano F."/>
            <person name="Vaziourakis K.-M."/>
            <person name="Stokke R."/>
            <person name="Steen I.H."/>
            <person name="Teske A."/>
            <person name="Boetius A."/>
            <person name="Liebeke M."/>
            <person name="Amann R."/>
            <person name="Knittel K."/>
        </authorList>
    </citation>
    <scope>NUCLEOTIDE SEQUENCE</scope>
    <source>
        <strain evidence="2">Gfbio:e3339647-f889-4370-9287-4fb5cb688e4c:AG392J18_GoMArc1</strain>
    </source>
</reference>
<dbReference type="PROSITE" id="PS51192">
    <property type="entry name" value="HELICASE_ATP_BIND_1"/>
    <property type="match status" value="1"/>
</dbReference>
<dbReference type="EMBL" id="CAJHIR010000003">
    <property type="protein sequence ID" value="CAD6491196.1"/>
    <property type="molecule type" value="Genomic_DNA"/>
</dbReference>
<dbReference type="InterPro" id="IPR027417">
    <property type="entry name" value="P-loop_NTPase"/>
</dbReference>
<evidence type="ECO:0000313" key="2">
    <source>
        <dbReference type="EMBL" id="CAD6491196.1"/>
    </source>
</evidence>
<gene>
    <name evidence="2" type="ORF">LAKADJCE_00067</name>
</gene>
<keyword evidence="2" id="KW-0547">Nucleotide-binding</keyword>
<name>A0A811T1W2_9EURY</name>
<dbReference type="InterPro" id="IPR052511">
    <property type="entry name" value="ATP-dep_Helicase"/>
</dbReference>
<dbReference type="InterPro" id="IPR014001">
    <property type="entry name" value="Helicase_ATP-bd"/>
</dbReference>
<dbReference type="PANTHER" id="PTHR47962">
    <property type="entry name" value="ATP-DEPENDENT HELICASE LHR-RELATED-RELATED"/>
    <property type="match status" value="1"/>
</dbReference>
<accession>A0A811T1W2</accession>
<sequence length="617" mass="71454">MVTVGEVYLPVTEDRYGLTPSGQLRVFQEQFINCVKKENADVIQLIAPTGAGKTLCFEYLLREGSKVLLLYPTNALIQSQMERFEKSGFSAINISAKILKKKGYERARELSGLLKRYDVILTNPDIFQAIIGAMYRNPEEDLIQIFHQFEYVIYDEFHAYREFELSGILTQIALFQNMSQCKVILSSATPKSEILELLNLVRIGEDRHAPLVENIVAKSCHPDEGEIIRHQTMVELHQGKILEQFNEVADVLTSELKEIGPGKPQILFIFDTVKDSNWFYSRLFKEYPDIYEFTEKDNGYDTNQIGEAQDFTKPILISTNKSEVGLDYPIKLLFMEDGFSIDSFVQRFGRAARHEPAKCHIYMKKEANSLFSDETIEYQKFLDTMGYVTDQYNIQIKSVRTLFTFRQALAIQEYKRRKEDLKAYFAVESGYSYKLWFAFFSVLDKHNNEGLVNINLDRLKLFINDLKKACKSLRGRSLRFPVMYQRGHEIRQTVYDVLSVLNRVPAVVENTKEGLIIKEIESEETGPFIQAITLPYFPVGSKISYPKRKEQFRDEIETITKKAIDVFPEKQQSFLLACIRSLYYSIDPDKIVLPEEVILWNNKVVPLSKDAMEFHDD</sequence>
<keyword evidence="2" id="KW-0347">Helicase</keyword>
<dbReference type="PANTHER" id="PTHR47962:SF5">
    <property type="entry name" value="ATP-DEPENDENT HELICASE LHR-RELATED"/>
    <property type="match status" value="1"/>
</dbReference>
<dbReference type="Proteomes" id="UP000612009">
    <property type="component" value="Unassembled WGS sequence"/>
</dbReference>
<comment type="caution">
    <text evidence="2">The sequence shown here is derived from an EMBL/GenBank/DDBJ whole genome shotgun (WGS) entry which is preliminary data.</text>
</comment>
<dbReference type="SUPFAM" id="SSF52540">
    <property type="entry name" value="P-loop containing nucleoside triphosphate hydrolases"/>
    <property type="match status" value="1"/>
</dbReference>
<dbReference type="Pfam" id="PF00270">
    <property type="entry name" value="DEAD"/>
    <property type="match status" value="1"/>
</dbReference>
<dbReference type="Gene3D" id="3.40.50.300">
    <property type="entry name" value="P-loop containing nucleotide triphosphate hydrolases"/>
    <property type="match status" value="2"/>
</dbReference>
<dbReference type="NCBIfam" id="TIGR03158">
    <property type="entry name" value="cas3_cyano"/>
    <property type="match status" value="1"/>
</dbReference>
<dbReference type="GO" id="GO:0003677">
    <property type="term" value="F:DNA binding"/>
    <property type="evidence" value="ECO:0007669"/>
    <property type="project" value="TreeGrafter"/>
</dbReference>
<dbReference type="GO" id="GO:0140097">
    <property type="term" value="F:catalytic activity, acting on DNA"/>
    <property type="evidence" value="ECO:0007669"/>
    <property type="project" value="UniProtKB-ARBA"/>
</dbReference>
<dbReference type="InterPro" id="IPR011545">
    <property type="entry name" value="DEAD/DEAH_box_helicase_dom"/>
</dbReference>
<dbReference type="AlphaFoldDB" id="A0A811T1W2"/>
<dbReference type="GO" id="GO:0004386">
    <property type="term" value="F:helicase activity"/>
    <property type="evidence" value="ECO:0007669"/>
    <property type="project" value="UniProtKB-KW"/>
</dbReference>
<keyword evidence="2" id="KW-0067">ATP-binding</keyword>
<feature type="domain" description="Helicase ATP-binding" evidence="1">
    <location>
        <begin position="34"/>
        <end position="208"/>
    </location>
</feature>